<protein>
    <recommendedName>
        <fullName evidence="3">Peptidase S24/S26A/S26B/S26C domain-containing protein</fullName>
    </recommendedName>
</protein>
<keyword evidence="2" id="KW-1185">Reference proteome</keyword>
<dbReference type="Proteomes" id="UP000254794">
    <property type="component" value="Unassembled WGS sequence"/>
</dbReference>
<evidence type="ECO:0008006" key="3">
    <source>
        <dbReference type="Google" id="ProtNLM"/>
    </source>
</evidence>
<gene>
    <name evidence="1" type="ORF">NCTC13316_03277</name>
</gene>
<accession>A0A378K9M0</accession>
<dbReference type="RefSeq" id="WP_242604731.1">
    <property type="nucleotide sequence ID" value="NZ_CAAAHP010000005.1"/>
</dbReference>
<dbReference type="EMBL" id="UGOD01000004">
    <property type="protein sequence ID" value="STX81406.1"/>
    <property type="molecule type" value="Genomic_DNA"/>
</dbReference>
<reference evidence="1 2" key="1">
    <citation type="submission" date="2018-06" db="EMBL/GenBank/DDBJ databases">
        <authorList>
            <consortium name="Pathogen Informatics"/>
            <person name="Doyle S."/>
        </authorList>
    </citation>
    <scope>NUCLEOTIDE SEQUENCE [LARGE SCALE GENOMIC DNA]</scope>
    <source>
        <strain evidence="1 2">NCTC13316</strain>
    </source>
</reference>
<sequence>MGKQPVNFNQEFSPRANSILRIPIIDGSQTRLWSKITSKLKPENHIQWITTDLLSGKNLFCVRVNSGSMWPNFEKDEVIFRHLIKDGQYKTLKALNPIFPPVELQTNDKIIGSVVEARCNF</sequence>
<dbReference type="InterPro" id="IPR036286">
    <property type="entry name" value="LexA/Signal_pep-like_sf"/>
</dbReference>
<evidence type="ECO:0000313" key="2">
    <source>
        <dbReference type="Proteomes" id="UP000254794"/>
    </source>
</evidence>
<dbReference type="SUPFAM" id="SSF51306">
    <property type="entry name" value="LexA/Signal peptidase"/>
    <property type="match status" value="1"/>
</dbReference>
<proteinExistence type="predicted"/>
<name>A0A378K9M0_9GAMM</name>
<evidence type="ECO:0000313" key="1">
    <source>
        <dbReference type="EMBL" id="STX81406.1"/>
    </source>
</evidence>
<dbReference type="Gene3D" id="2.10.109.10">
    <property type="entry name" value="Umud Fragment, subunit A"/>
    <property type="match status" value="2"/>
</dbReference>
<dbReference type="AlphaFoldDB" id="A0A378K9M0"/>
<organism evidence="1 2">
    <name type="scientific">Legionella busanensis</name>
    <dbReference type="NCBI Taxonomy" id="190655"/>
    <lineage>
        <taxon>Bacteria</taxon>
        <taxon>Pseudomonadati</taxon>
        <taxon>Pseudomonadota</taxon>
        <taxon>Gammaproteobacteria</taxon>
        <taxon>Legionellales</taxon>
        <taxon>Legionellaceae</taxon>
        <taxon>Legionella</taxon>
    </lineage>
</organism>